<accession>A0A0F9ERN5</accession>
<sequence length="53" mass="5709">MEITLTDAQFTVLKTLLDTAVNAQSHNSSAAGEVIIGADKIEWATDEVKFTIT</sequence>
<dbReference type="EMBL" id="LAZR01033616">
    <property type="protein sequence ID" value="KKL47575.1"/>
    <property type="molecule type" value="Genomic_DNA"/>
</dbReference>
<dbReference type="AlphaFoldDB" id="A0A0F9ERN5"/>
<protein>
    <submittedName>
        <fullName evidence="1">Uncharacterized protein</fullName>
    </submittedName>
</protein>
<evidence type="ECO:0000313" key="1">
    <source>
        <dbReference type="EMBL" id="KKL47575.1"/>
    </source>
</evidence>
<name>A0A0F9ERN5_9ZZZZ</name>
<proteinExistence type="predicted"/>
<comment type="caution">
    <text evidence="1">The sequence shown here is derived from an EMBL/GenBank/DDBJ whole genome shotgun (WGS) entry which is preliminary data.</text>
</comment>
<reference evidence="1" key="1">
    <citation type="journal article" date="2015" name="Nature">
        <title>Complex archaea that bridge the gap between prokaryotes and eukaryotes.</title>
        <authorList>
            <person name="Spang A."/>
            <person name="Saw J.H."/>
            <person name="Jorgensen S.L."/>
            <person name="Zaremba-Niedzwiedzka K."/>
            <person name="Martijn J."/>
            <person name="Lind A.E."/>
            <person name="van Eijk R."/>
            <person name="Schleper C."/>
            <person name="Guy L."/>
            <person name="Ettema T.J."/>
        </authorList>
    </citation>
    <scope>NUCLEOTIDE SEQUENCE</scope>
</reference>
<organism evidence="1">
    <name type="scientific">marine sediment metagenome</name>
    <dbReference type="NCBI Taxonomy" id="412755"/>
    <lineage>
        <taxon>unclassified sequences</taxon>
        <taxon>metagenomes</taxon>
        <taxon>ecological metagenomes</taxon>
    </lineage>
</organism>
<gene>
    <name evidence="1" type="ORF">LCGC14_2334160</name>
</gene>